<evidence type="ECO:0000313" key="6">
    <source>
        <dbReference type="Proteomes" id="UP000671828"/>
    </source>
</evidence>
<dbReference type="EMBL" id="CP072788">
    <property type="protein sequence ID" value="QTR06162.1"/>
    <property type="molecule type" value="Genomic_DNA"/>
</dbReference>
<organism evidence="5 6">
    <name type="scientific">Saccharothrix algeriensis</name>
    <dbReference type="NCBI Taxonomy" id="173560"/>
    <lineage>
        <taxon>Bacteria</taxon>
        <taxon>Bacillati</taxon>
        <taxon>Actinomycetota</taxon>
        <taxon>Actinomycetes</taxon>
        <taxon>Pseudonocardiales</taxon>
        <taxon>Pseudonocardiaceae</taxon>
        <taxon>Saccharothrix</taxon>
    </lineage>
</organism>
<evidence type="ECO:0000256" key="2">
    <source>
        <dbReference type="SAM" id="MobiDB-lite"/>
    </source>
</evidence>
<name>A0A8T8I5S4_9PSEU</name>
<feature type="compositionally biased region" description="Pro residues" evidence="2">
    <location>
        <begin position="33"/>
        <end position="47"/>
    </location>
</feature>
<feature type="domain" description="Capsule synthesis protein CapA" evidence="4">
    <location>
        <begin position="49"/>
        <end position="288"/>
    </location>
</feature>
<dbReference type="SUPFAM" id="SSF56300">
    <property type="entry name" value="Metallo-dependent phosphatases"/>
    <property type="match status" value="1"/>
</dbReference>
<proteinExistence type="inferred from homology"/>
<dbReference type="Proteomes" id="UP000671828">
    <property type="component" value="Chromosome"/>
</dbReference>
<dbReference type="AlphaFoldDB" id="A0A8T8I5S4"/>
<dbReference type="InterPro" id="IPR052169">
    <property type="entry name" value="CW_Biosynth-Accessory"/>
</dbReference>
<dbReference type="RefSeq" id="WP_204846070.1">
    <property type="nucleotide sequence ID" value="NZ_JAFBCL010000001.1"/>
</dbReference>
<feature type="region of interest" description="Disordered" evidence="2">
    <location>
        <begin position="28"/>
        <end position="49"/>
    </location>
</feature>
<dbReference type="CDD" id="cd07381">
    <property type="entry name" value="MPP_CapA"/>
    <property type="match status" value="1"/>
</dbReference>
<reference evidence="5" key="1">
    <citation type="submission" date="2021-04" db="EMBL/GenBank/DDBJ databases">
        <title>Saccharothrix algeriensis WGS.</title>
        <authorList>
            <person name="Stuskova K."/>
            <person name="Hakalova E."/>
            <person name="Tebbal A.B."/>
            <person name="Eichmeier A."/>
        </authorList>
    </citation>
    <scope>NUCLEOTIDE SEQUENCE</scope>
    <source>
        <strain evidence="5">NRRL B-24137</strain>
    </source>
</reference>
<dbReference type="Gene3D" id="3.60.21.10">
    <property type="match status" value="1"/>
</dbReference>
<protein>
    <submittedName>
        <fullName evidence="5">CapA family protein</fullName>
    </submittedName>
</protein>
<keyword evidence="3" id="KW-0732">Signal</keyword>
<dbReference type="PROSITE" id="PS51257">
    <property type="entry name" value="PROKAR_LIPOPROTEIN"/>
    <property type="match status" value="1"/>
</dbReference>
<dbReference type="InterPro" id="IPR029052">
    <property type="entry name" value="Metallo-depent_PP-like"/>
</dbReference>
<accession>A0A8T8I5S4</accession>
<dbReference type="PANTHER" id="PTHR33393:SF13">
    <property type="entry name" value="PGA BIOSYNTHESIS PROTEIN CAPA"/>
    <property type="match status" value="1"/>
</dbReference>
<dbReference type="SMART" id="SM00854">
    <property type="entry name" value="PGA_cap"/>
    <property type="match status" value="1"/>
</dbReference>
<evidence type="ECO:0000256" key="1">
    <source>
        <dbReference type="ARBA" id="ARBA00005662"/>
    </source>
</evidence>
<evidence type="ECO:0000313" key="5">
    <source>
        <dbReference type="EMBL" id="QTR06162.1"/>
    </source>
</evidence>
<comment type="similarity">
    <text evidence="1">Belongs to the CapA family.</text>
</comment>
<dbReference type="PANTHER" id="PTHR33393">
    <property type="entry name" value="POLYGLUTAMINE SYNTHESIS ACCESSORY PROTEIN RV0574C-RELATED"/>
    <property type="match status" value="1"/>
</dbReference>
<gene>
    <name evidence="5" type="ORF">J7S33_13315</name>
</gene>
<feature type="signal peptide" evidence="3">
    <location>
        <begin position="1"/>
        <end position="28"/>
    </location>
</feature>
<sequence>MNTRGRRPALLALVACLAAACTGSPVVATSSRLPPPPASSAPPPPPSFTLAAGGDILVHPLLTEQADRDGDRDFGPLLEGLRAAVDADLSICHLETPLSAPGAPTYGYPAFSAPPEVAAALKGLGYDSCSTASNHTLDRGPGAIGTTLDALDAVGLRHTGSFRTPEESATPLLLDVKGVRVGHVAFTYGFNGIPLPQPWMANRLSAEGVLEAARAARAAGAEVVVASLHWGAEYQHEPTPEQREVAAAVLADPAVDLIIGTHVHAVQPIDRVGGKWVVYGMGNEVARHSEPRGITEEGVVTRFRFVKGPGGWAVEHAEHVPTMIEFGPPIRVVDLTRSPATPRRTEALNRTTGVVRSLGVEGLDGP</sequence>
<evidence type="ECO:0000259" key="4">
    <source>
        <dbReference type="SMART" id="SM00854"/>
    </source>
</evidence>
<dbReference type="Pfam" id="PF09587">
    <property type="entry name" value="PGA_cap"/>
    <property type="match status" value="1"/>
</dbReference>
<evidence type="ECO:0000256" key="3">
    <source>
        <dbReference type="SAM" id="SignalP"/>
    </source>
</evidence>
<dbReference type="InterPro" id="IPR019079">
    <property type="entry name" value="Capsule_synth_CapA"/>
</dbReference>
<feature type="chain" id="PRO_5035724698" evidence="3">
    <location>
        <begin position="29"/>
        <end position="366"/>
    </location>
</feature>